<proteinExistence type="predicted"/>
<dbReference type="GeneID" id="28765984"/>
<evidence type="ECO:0000313" key="2">
    <source>
        <dbReference type="Proteomes" id="UP000077069"/>
    </source>
</evidence>
<keyword evidence="2" id="KW-1185">Reference proteome</keyword>
<dbReference type="InParanoid" id="A0A177CRM1"/>
<dbReference type="AlphaFoldDB" id="A0A177CRM1"/>
<protein>
    <submittedName>
        <fullName evidence="1">Uncharacterized protein</fullName>
    </submittedName>
</protein>
<dbReference type="EMBL" id="KV441549">
    <property type="protein sequence ID" value="OAG09618.1"/>
    <property type="molecule type" value="Genomic_DNA"/>
</dbReference>
<organism evidence="1 2">
    <name type="scientific">Paraphaeosphaeria sporulosa</name>
    <dbReference type="NCBI Taxonomy" id="1460663"/>
    <lineage>
        <taxon>Eukaryota</taxon>
        <taxon>Fungi</taxon>
        <taxon>Dikarya</taxon>
        <taxon>Ascomycota</taxon>
        <taxon>Pezizomycotina</taxon>
        <taxon>Dothideomycetes</taxon>
        <taxon>Pleosporomycetidae</taxon>
        <taxon>Pleosporales</taxon>
        <taxon>Massarineae</taxon>
        <taxon>Didymosphaeriaceae</taxon>
        <taxon>Paraphaeosphaeria</taxon>
    </lineage>
</organism>
<accession>A0A177CRM1</accession>
<dbReference type="STRING" id="1460663.A0A177CRM1"/>
<dbReference type="Proteomes" id="UP000077069">
    <property type="component" value="Unassembled WGS sequence"/>
</dbReference>
<dbReference type="RefSeq" id="XP_018039983.1">
    <property type="nucleotide sequence ID" value="XM_018182498.1"/>
</dbReference>
<name>A0A177CRM1_9PLEO</name>
<evidence type="ECO:0000313" key="1">
    <source>
        <dbReference type="EMBL" id="OAG09618.1"/>
    </source>
</evidence>
<dbReference type="OrthoDB" id="10031947at2759"/>
<gene>
    <name evidence="1" type="ORF">CC84DRAFT_1213028</name>
</gene>
<reference evidence="1 2" key="1">
    <citation type="submission" date="2016-05" db="EMBL/GenBank/DDBJ databases">
        <title>Comparative analysis of secretome profiles of manganese(II)-oxidizing ascomycete fungi.</title>
        <authorList>
            <consortium name="DOE Joint Genome Institute"/>
            <person name="Zeiner C.A."/>
            <person name="Purvine S.O."/>
            <person name="Zink E.M."/>
            <person name="Wu S."/>
            <person name="Pasa-Tolic L."/>
            <person name="Chaput D.L."/>
            <person name="Haridas S."/>
            <person name="Grigoriev I.V."/>
            <person name="Santelli C.M."/>
            <person name="Hansel C.M."/>
        </authorList>
    </citation>
    <scope>NUCLEOTIDE SEQUENCE [LARGE SCALE GENOMIC DNA]</scope>
    <source>
        <strain evidence="1 2">AP3s5-JAC2a</strain>
    </source>
</reference>
<sequence length="193" mass="21538">MQLPITDKILDDDRDSNDKIPNIPFEVGLYGVTSRTLIVGINGYVSPGSRDSGAYTNGSLPNDGADVPSWVPYWSDLYIYSGTAQGIYQQIDGDENHRTLSIEFFMSFYGASSSYTHFMVTLFEEDIGRVVFSYFQTASQKPGGQSNYGTIGVQRPATGEYNQYSFNVQPREGLTIEWRPSTNQWRDVSTGTC</sequence>